<feature type="transmembrane region" description="Helical" evidence="7">
    <location>
        <begin position="243"/>
        <end position="259"/>
    </location>
</feature>
<reference evidence="9 10" key="1">
    <citation type="submission" date="2016-07" db="EMBL/GenBank/DDBJ databases">
        <title>Pervasive Adenine N6-methylation of Active Genes in Fungi.</title>
        <authorList>
            <consortium name="DOE Joint Genome Institute"/>
            <person name="Mondo S.J."/>
            <person name="Dannebaum R.O."/>
            <person name="Kuo R.C."/>
            <person name="Labutti K."/>
            <person name="Haridas S."/>
            <person name="Kuo A."/>
            <person name="Salamov A."/>
            <person name="Ahrendt S.R."/>
            <person name="Lipzen A."/>
            <person name="Sullivan W."/>
            <person name="Andreopoulos W.B."/>
            <person name="Clum A."/>
            <person name="Lindquist E."/>
            <person name="Daum C."/>
            <person name="Ramamoorthy G.K."/>
            <person name="Gryganskyi A."/>
            <person name="Culley D."/>
            <person name="Magnuson J.K."/>
            <person name="James T.Y."/>
            <person name="O'Malley M.A."/>
            <person name="Stajich J.E."/>
            <person name="Spatafora J.W."/>
            <person name="Visel A."/>
            <person name="Grigoriev I.V."/>
        </authorList>
    </citation>
    <scope>NUCLEOTIDE SEQUENCE [LARGE SCALE GENOMIC DNA]</scope>
    <source>
        <strain evidence="9 10">CBS 129021</strain>
    </source>
</reference>
<evidence type="ECO:0000259" key="8">
    <source>
        <dbReference type="Pfam" id="PF01694"/>
    </source>
</evidence>
<organism evidence="9 10">
    <name type="scientific">Pseudomassariella vexata</name>
    <dbReference type="NCBI Taxonomy" id="1141098"/>
    <lineage>
        <taxon>Eukaryota</taxon>
        <taxon>Fungi</taxon>
        <taxon>Dikarya</taxon>
        <taxon>Ascomycota</taxon>
        <taxon>Pezizomycotina</taxon>
        <taxon>Sordariomycetes</taxon>
        <taxon>Xylariomycetidae</taxon>
        <taxon>Amphisphaeriales</taxon>
        <taxon>Pseudomassariaceae</taxon>
        <taxon>Pseudomassariella</taxon>
    </lineage>
</organism>
<name>A0A1Y2DJ32_9PEZI</name>
<keyword evidence="6 7" id="KW-0472">Membrane</keyword>
<evidence type="ECO:0000313" key="10">
    <source>
        <dbReference type="Proteomes" id="UP000193689"/>
    </source>
</evidence>
<dbReference type="GO" id="GO:0016020">
    <property type="term" value="C:membrane"/>
    <property type="evidence" value="ECO:0007669"/>
    <property type="project" value="UniProtKB-SubCell"/>
</dbReference>
<dbReference type="SUPFAM" id="SSF144091">
    <property type="entry name" value="Rhomboid-like"/>
    <property type="match status" value="1"/>
</dbReference>
<proteinExistence type="inferred from homology"/>
<dbReference type="InterPro" id="IPR050925">
    <property type="entry name" value="Rhomboid_protease_S54"/>
</dbReference>
<dbReference type="STRING" id="1141098.A0A1Y2DJ32"/>
<dbReference type="GeneID" id="63772883"/>
<dbReference type="AlphaFoldDB" id="A0A1Y2DJ32"/>
<dbReference type="Gene3D" id="1.20.1540.10">
    <property type="entry name" value="Rhomboid-like"/>
    <property type="match status" value="1"/>
</dbReference>
<feature type="transmembrane region" description="Helical" evidence="7">
    <location>
        <begin position="152"/>
        <end position="171"/>
    </location>
</feature>
<evidence type="ECO:0000256" key="7">
    <source>
        <dbReference type="SAM" id="Phobius"/>
    </source>
</evidence>
<dbReference type="EMBL" id="MCFJ01000014">
    <property type="protein sequence ID" value="ORY59241.1"/>
    <property type="molecule type" value="Genomic_DNA"/>
</dbReference>
<dbReference type="OrthoDB" id="10260614at2759"/>
<keyword evidence="5 7" id="KW-1133">Transmembrane helix</keyword>
<evidence type="ECO:0000256" key="4">
    <source>
        <dbReference type="ARBA" id="ARBA00022801"/>
    </source>
</evidence>
<feature type="transmembrane region" description="Helical" evidence="7">
    <location>
        <begin position="12"/>
        <end position="33"/>
    </location>
</feature>
<evidence type="ECO:0000256" key="2">
    <source>
        <dbReference type="ARBA" id="ARBA00009045"/>
    </source>
</evidence>
<dbReference type="InParanoid" id="A0A1Y2DJ32"/>
<dbReference type="GO" id="GO:0004252">
    <property type="term" value="F:serine-type endopeptidase activity"/>
    <property type="evidence" value="ECO:0007669"/>
    <property type="project" value="InterPro"/>
</dbReference>
<evidence type="ECO:0000256" key="1">
    <source>
        <dbReference type="ARBA" id="ARBA00004141"/>
    </source>
</evidence>
<comment type="subcellular location">
    <subcellularLocation>
        <location evidence="1">Membrane</location>
        <topology evidence="1">Multi-pass membrane protein</topology>
    </subcellularLocation>
</comment>
<keyword evidence="4" id="KW-0378">Hydrolase</keyword>
<evidence type="ECO:0000256" key="3">
    <source>
        <dbReference type="ARBA" id="ARBA00022692"/>
    </source>
</evidence>
<comment type="caution">
    <text evidence="9">The sequence shown here is derived from an EMBL/GenBank/DDBJ whole genome shotgun (WGS) entry which is preliminary data.</text>
</comment>
<dbReference type="Pfam" id="PF01694">
    <property type="entry name" value="Rhomboid"/>
    <property type="match status" value="1"/>
</dbReference>
<evidence type="ECO:0000256" key="6">
    <source>
        <dbReference type="ARBA" id="ARBA00023136"/>
    </source>
</evidence>
<feature type="transmembrane region" description="Helical" evidence="7">
    <location>
        <begin position="114"/>
        <end position="131"/>
    </location>
</feature>
<evidence type="ECO:0000313" key="9">
    <source>
        <dbReference type="EMBL" id="ORY59241.1"/>
    </source>
</evidence>
<keyword evidence="3 7" id="KW-0812">Transmembrane</keyword>
<keyword evidence="10" id="KW-1185">Reference proteome</keyword>
<sequence>MYKLPPVRVLCPTLWCLGASGLIYIGCAAYEVHQNVRAAQKGRLSQSNRRPTVLPTVESLTELWRGLSGPQRMIYSTVGLNTTLFGMSTIVPAFGRHFEHVPCLPNNYTFFTSMFGHMGIWHLGFNMYALLQFAMPVSGSRTFDGSGSHLTAFYLSSGVMASLAHHLSTIWPNPMHLMSPGLGASGAIMAIIGAFGMTYHDAGIGIMFLPGSVPAQQALAGLALFEAYGLFVGIKFLRFAHGAHLAGLGIGAAYVYFGGKKHVWTPTRRFAFNQMRRFKMI</sequence>
<dbReference type="Proteomes" id="UP000193689">
    <property type="component" value="Unassembled WGS sequence"/>
</dbReference>
<dbReference type="GO" id="GO:0006465">
    <property type="term" value="P:signal peptide processing"/>
    <property type="evidence" value="ECO:0007669"/>
    <property type="project" value="TreeGrafter"/>
</dbReference>
<dbReference type="PANTHER" id="PTHR43731">
    <property type="entry name" value="RHOMBOID PROTEASE"/>
    <property type="match status" value="1"/>
</dbReference>
<evidence type="ECO:0000256" key="5">
    <source>
        <dbReference type="ARBA" id="ARBA00022989"/>
    </source>
</evidence>
<dbReference type="PANTHER" id="PTHR43731:SF14">
    <property type="entry name" value="PRESENILIN-ASSOCIATED RHOMBOID-LIKE PROTEIN, MITOCHONDRIAL"/>
    <property type="match status" value="1"/>
</dbReference>
<dbReference type="InterPro" id="IPR022764">
    <property type="entry name" value="Peptidase_S54_rhomboid_dom"/>
</dbReference>
<feature type="domain" description="Peptidase S54 rhomboid" evidence="8">
    <location>
        <begin position="108"/>
        <end position="259"/>
    </location>
</feature>
<comment type="similarity">
    <text evidence="2">Belongs to the peptidase S54 family.</text>
</comment>
<feature type="transmembrane region" description="Helical" evidence="7">
    <location>
        <begin position="177"/>
        <end position="197"/>
    </location>
</feature>
<dbReference type="InterPro" id="IPR035952">
    <property type="entry name" value="Rhomboid-like_sf"/>
</dbReference>
<protein>
    <recommendedName>
        <fullName evidence="8">Peptidase S54 rhomboid domain-containing protein</fullName>
    </recommendedName>
</protein>
<accession>A0A1Y2DJ32</accession>
<dbReference type="RefSeq" id="XP_040711935.1">
    <property type="nucleotide sequence ID" value="XM_040856671.1"/>
</dbReference>
<gene>
    <name evidence="9" type="ORF">BCR38DRAFT_351829</name>
</gene>
<dbReference type="FunCoup" id="A0A1Y2DJ32">
    <property type="interactions" value="609"/>
</dbReference>
<feature type="transmembrane region" description="Helical" evidence="7">
    <location>
        <begin position="73"/>
        <end position="94"/>
    </location>
</feature>